<dbReference type="EMBL" id="KN837336">
    <property type="protein sequence ID" value="KIJ27419.1"/>
    <property type="molecule type" value="Genomic_DNA"/>
</dbReference>
<dbReference type="AlphaFoldDB" id="A0A0C9U0D4"/>
<accession>A0A0C9U0D4</accession>
<organism evidence="2 3">
    <name type="scientific">Sphaerobolus stellatus (strain SS14)</name>
    <dbReference type="NCBI Taxonomy" id="990650"/>
    <lineage>
        <taxon>Eukaryota</taxon>
        <taxon>Fungi</taxon>
        <taxon>Dikarya</taxon>
        <taxon>Basidiomycota</taxon>
        <taxon>Agaricomycotina</taxon>
        <taxon>Agaricomycetes</taxon>
        <taxon>Phallomycetidae</taxon>
        <taxon>Geastrales</taxon>
        <taxon>Sphaerobolaceae</taxon>
        <taxon>Sphaerobolus</taxon>
    </lineage>
</organism>
<feature type="region of interest" description="Disordered" evidence="1">
    <location>
        <begin position="1"/>
        <end position="71"/>
    </location>
</feature>
<protein>
    <submittedName>
        <fullName evidence="2">Uncharacterized protein</fullName>
    </submittedName>
</protein>
<proteinExistence type="predicted"/>
<feature type="compositionally biased region" description="Acidic residues" evidence="1">
    <location>
        <begin position="19"/>
        <end position="33"/>
    </location>
</feature>
<keyword evidence="3" id="KW-1185">Reference proteome</keyword>
<evidence type="ECO:0000313" key="3">
    <source>
        <dbReference type="Proteomes" id="UP000054279"/>
    </source>
</evidence>
<feature type="compositionally biased region" description="Basic and acidic residues" evidence="1">
    <location>
        <begin position="48"/>
        <end position="57"/>
    </location>
</feature>
<sequence length="215" mass="23848">MFGDSSDEWGGKESIDGDIPVEDAMSIEEEEETFITVPRTKSTAVPRTQREESESPPRDVSASPAPERLNPKQKALKDIFQAQEDSAGFSLLANLGDLDLELENDPAFNFSAPAPEPGIIPESTYVQQPTIQAAGITLDPTLPLFFPQPDSMRAKDVFSVGQAERWSFGRSGDSDSIRKRWEETKGDLTKEWKKRSREAVKARKRRYGAAEGEDA</sequence>
<gene>
    <name evidence="2" type="ORF">M422DRAFT_271403</name>
</gene>
<dbReference type="OrthoDB" id="21643at2759"/>
<evidence type="ECO:0000313" key="2">
    <source>
        <dbReference type="EMBL" id="KIJ27419.1"/>
    </source>
</evidence>
<reference evidence="2 3" key="1">
    <citation type="submission" date="2014-06" db="EMBL/GenBank/DDBJ databases">
        <title>Evolutionary Origins and Diversification of the Mycorrhizal Mutualists.</title>
        <authorList>
            <consortium name="DOE Joint Genome Institute"/>
            <consortium name="Mycorrhizal Genomics Consortium"/>
            <person name="Kohler A."/>
            <person name="Kuo A."/>
            <person name="Nagy L.G."/>
            <person name="Floudas D."/>
            <person name="Copeland A."/>
            <person name="Barry K.W."/>
            <person name="Cichocki N."/>
            <person name="Veneault-Fourrey C."/>
            <person name="LaButti K."/>
            <person name="Lindquist E.A."/>
            <person name="Lipzen A."/>
            <person name="Lundell T."/>
            <person name="Morin E."/>
            <person name="Murat C."/>
            <person name="Riley R."/>
            <person name="Ohm R."/>
            <person name="Sun H."/>
            <person name="Tunlid A."/>
            <person name="Henrissat B."/>
            <person name="Grigoriev I.V."/>
            <person name="Hibbett D.S."/>
            <person name="Martin F."/>
        </authorList>
    </citation>
    <scope>NUCLEOTIDE SEQUENCE [LARGE SCALE GENOMIC DNA]</scope>
    <source>
        <strain evidence="2 3">SS14</strain>
    </source>
</reference>
<dbReference type="HOGENOM" id="CLU_1283993_0_0_1"/>
<name>A0A0C9U0D4_SPHS4</name>
<evidence type="ECO:0000256" key="1">
    <source>
        <dbReference type="SAM" id="MobiDB-lite"/>
    </source>
</evidence>
<dbReference type="Proteomes" id="UP000054279">
    <property type="component" value="Unassembled WGS sequence"/>
</dbReference>